<comment type="caution">
    <text evidence="1">The sequence shown here is derived from an EMBL/GenBank/DDBJ whole genome shotgun (WGS) entry which is preliminary data.</text>
</comment>
<evidence type="ECO:0000313" key="1">
    <source>
        <dbReference type="EMBL" id="PPR03436.1"/>
    </source>
</evidence>
<keyword evidence="2" id="KW-1185">Reference proteome</keyword>
<evidence type="ECO:0000313" key="2">
    <source>
        <dbReference type="Proteomes" id="UP000284706"/>
    </source>
</evidence>
<dbReference type="AlphaFoldDB" id="A0A409YK82"/>
<sequence length="175" mass="19227">MSSAPPLEHHSPLQFLPGDAVAFFCLHDKPPGMSAYGRLKTFTSTRRPTPSVSRLLLEYKGDSEDPTEFSAYSAGPLKQYRCGSTQMLPGPIQTSLEPLAAQPHPVDAYTQSRSGKIRWCLENGALAGREEDNVLHGRDQYDLDILQSTPPFRCLRLGSLGHAVRTVSTLCCPEI</sequence>
<proteinExistence type="predicted"/>
<dbReference type="EMBL" id="NHYE01000738">
    <property type="protein sequence ID" value="PPR03436.1"/>
    <property type="molecule type" value="Genomic_DNA"/>
</dbReference>
<protein>
    <submittedName>
        <fullName evidence="1">Uncharacterized protein</fullName>
    </submittedName>
</protein>
<name>A0A409YK82_9AGAR</name>
<dbReference type="Proteomes" id="UP000284706">
    <property type="component" value="Unassembled WGS sequence"/>
</dbReference>
<dbReference type="InParanoid" id="A0A409YK82"/>
<organism evidence="1 2">
    <name type="scientific">Gymnopilus dilepis</name>
    <dbReference type="NCBI Taxonomy" id="231916"/>
    <lineage>
        <taxon>Eukaryota</taxon>
        <taxon>Fungi</taxon>
        <taxon>Dikarya</taxon>
        <taxon>Basidiomycota</taxon>
        <taxon>Agaricomycotina</taxon>
        <taxon>Agaricomycetes</taxon>
        <taxon>Agaricomycetidae</taxon>
        <taxon>Agaricales</taxon>
        <taxon>Agaricineae</taxon>
        <taxon>Hymenogastraceae</taxon>
        <taxon>Gymnopilus</taxon>
    </lineage>
</organism>
<reference evidence="1 2" key="1">
    <citation type="journal article" date="2018" name="Evol. Lett.">
        <title>Horizontal gene cluster transfer increased hallucinogenic mushroom diversity.</title>
        <authorList>
            <person name="Reynolds H.T."/>
            <person name="Vijayakumar V."/>
            <person name="Gluck-Thaler E."/>
            <person name="Korotkin H.B."/>
            <person name="Matheny P.B."/>
            <person name="Slot J.C."/>
        </authorList>
    </citation>
    <scope>NUCLEOTIDE SEQUENCE [LARGE SCALE GENOMIC DNA]</scope>
    <source>
        <strain evidence="1 2">SRW20</strain>
    </source>
</reference>
<gene>
    <name evidence="1" type="ORF">CVT26_007903</name>
</gene>
<accession>A0A409YK82</accession>